<organism evidence="2 3">
    <name type="scientific">Acinetobacter pittii</name>
    <name type="common">Acinetobacter genomosp. 3</name>
    <dbReference type="NCBI Taxonomy" id="48296"/>
    <lineage>
        <taxon>Bacteria</taxon>
        <taxon>Pseudomonadati</taxon>
        <taxon>Pseudomonadota</taxon>
        <taxon>Gammaproteobacteria</taxon>
        <taxon>Moraxellales</taxon>
        <taxon>Moraxellaceae</taxon>
        <taxon>Acinetobacter</taxon>
        <taxon>Acinetobacter calcoaceticus/baumannii complex</taxon>
    </lineage>
</organism>
<gene>
    <name evidence="2" type="ORF">PA3_26570</name>
</gene>
<dbReference type="InterPro" id="IPR029471">
    <property type="entry name" value="HNH_5"/>
</dbReference>
<dbReference type="Pfam" id="PF14279">
    <property type="entry name" value="HNH_5"/>
    <property type="match status" value="1"/>
</dbReference>
<comment type="caution">
    <text evidence="2">The sequence shown here is derived from an EMBL/GenBank/DDBJ whole genome shotgun (WGS) entry which is preliminary data.</text>
</comment>
<sequence length="334" mass="39135">MVFNMINIKDDKILLRYENYIKKNDLVFSFNNSALNNDLCLLGKNPLSKTCIFCLKSEPEITLDCRSHAIPTFLGNKYLYNRLECRECNKYFGDSIETQLDIFSKPYRLLNGIKRRKNKEYTFLKYQSSSQKFLVHNLLIGEINAIGVSGKDPSEFLESGNDNIEFLNFEGKFRFSDVYKSFMKIIYGLMPEKHHSSFTSLRDWIMNKDPEELILNQLTVFMTLTPDPLKEILFIHIFKRNKNYYNDQNSEQYFDYTAHIAFGNLHFDIPLLSDSTLNFLKNNGGKSTLKLDLYSSVFNLKNSEIWKYNFSDNKCTINKQKIMIRGGIKIKVNK</sequence>
<accession>A0A4Y3J984</accession>
<evidence type="ECO:0000259" key="1">
    <source>
        <dbReference type="Pfam" id="PF14279"/>
    </source>
</evidence>
<evidence type="ECO:0000313" key="3">
    <source>
        <dbReference type="Proteomes" id="UP000317717"/>
    </source>
</evidence>
<dbReference type="AlphaFoldDB" id="A0A4Y3J984"/>
<evidence type="ECO:0000313" key="2">
    <source>
        <dbReference type="EMBL" id="GEA68499.1"/>
    </source>
</evidence>
<dbReference type="Proteomes" id="UP000317717">
    <property type="component" value="Unassembled WGS sequence"/>
</dbReference>
<protein>
    <recommendedName>
        <fullName evidence="1">HNH endonuclease 5 domain-containing protein</fullName>
    </recommendedName>
</protein>
<reference evidence="2 3" key="1">
    <citation type="submission" date="2019-06" db="EMBL/GenBank/DDBJ databases">
        <title>Whole genome shotgun sequence of Acinetobacter pittii NBRC 110514.</title>
        <authorList>
            <person name="Hosoyama A."/>
            <person name="Uohara A."/>
            <person name="Ohji S."/>
            <person name="Ichikawa N."/>
        </authorList>
    </citation>
    <scope>NUCLEOTIDE SEQUENCE [LARGE SCALE GENOMIC DNA]</scope>
    <source>
        <strain evidence="2 3">NBRC 110514</strain>
    </source>
</reference>
<name>A0A4Y3J984_ACIPI</name>
<feature type="domain" description="HNH endonuclease 5" evidence="1">
    <location>
        <begin position="51"/>
        <end position="100"/>
    </location>
</feature>
<proteinExistence type="predicted"/>
<dbReference type="EMBL" id="BJLJ01000011">
    <property type="protein sequence ID" value="GEA68499.1"/>
    <property type="molecule type" value="Genomic_DNA"/>
</dbReference>